<proteinExistence type="predicted"/>
<sequence length="540" mass="60984">MSYLPSWNRPTTNRLKGKLPMPRYLLYDYHTPPRTTIIIIQSRKVLEGRVATLCLEPGSPCVLPTEKIALDSRPTILCRTKSLLLPHSPQTMMIFYQRYSVALNGSVRLKHGSPWRDQQDLDDLLLVRHTSNSTSCGVHMVSYTIESIIPLQAVKLYTFTNQRYRAYTNSPALHEYLCEVYNKTSVFGQPTQALLVCVRNSGIDPGNPFDENEITYPLAKESHILLFGQRLGQDASLQVFGQVLRQQFDYTNFYTLPNVLGSVTVSSPLTLGGNPKSDNTYQNNTHAKDDIDAATAAFILDSYRPDLSAASNTNQRKQRSWESTFEKDMERLHKLDMLQDRTKRNRPERTLSFIKRKPFLPRKSTNPTTQQLSTTPLKRSASASASSLSSTLTISTPSGLTPISTTLEPTTMTATVPMTESPTPTPTSAPSHPLMSIHIKRQQSLPSKSIPTSSQPTSSQSTHYDSNKKQLKSAIWSKLLQDGLNKKSDDTIAFYHIIYQSIQYVLRNTFKVAPLDPRRMEPLIESHIQFYRNLENDLPQ</sequence>
<evidence type="ECO:0000313" key="2">
    <source>
        <dbReference type="EMBL" id="SAM04942.1"/>
    </source>
</evidence>
<feature type="region of interest" description="Disordered" evidence="1">
    <location>
        <begin position="332"/>
        <end position="408"/>
    </location>
</feature>
<evidence type="ECO:0000256" key="1">
    <source>
        <dbReference type="SAM" id="MobiDB-lite"/>
    </source>
</evidence>
<feature type="region of interest" description="Disordered" evidence="1">
    <location>
        <begin position="442"/>
        <end position="467"/>
    </location>
</feature>
<evidence type="ECO:0008006" key="4">
    <source>
        <dbReference type="Google" id="ProtNLM"/>
    </source>
</evidence>
<feature type="compositionally biased region" description="Low complexity" evidence="1">
    <location>
        <begin position="446"/>
        <end position="462"/>
    </location>
</feature>
<dbReference type="InParanoid" id="A0A163THQ4"/>
<feature type="compositionally biased region" description="Polar residues" evidence="1">
    <location>
        <begin position="363"/>
        <end position="377"/>
    </location>
</feature>
<dbReference type="EMBL" id="LT554417">
    <property type="protein sequence ID" value="SAM04942.1"/>
    <property type="molecule type" value="Genomic_DNA"/>
</dbReference>
<keyword evidence="3" id="KW-1185">Reference proteome</keyword>
<reference evidence="2" key="1">
    <citation type="submission" date="2016-04" db="EMBL/GenBank/DDBJ databases">
        <authorList>
            <person name="Evans L.H."/>
            <person name="Alamgir A."/>
            <person name="Owens N."/>
            <person name="Weber N.D."/>
            <person name="Virtaneva K."/>
            <person name="Barbian K."/>
            <person name="Babar A."/>
            <person name="Rosenke K."/>
        </authorList>
    </citation>
    <scope>NUCLEOTIDE SEQUENCE [LARGE SCALE GENOMIC DNA]</scope>
    <source>
        <strain evidence="2">CBS 101.48</strain>
    </source>
</reference>
<gene>
    <name evidence="2" type="primary">ABSGL_10808.1 scaffold 12033</name>
</gene>
<organism evidence="2">
    <name type="scientific">Absidia glauca</name>
    <name type="common">Pin mould</name>
    <dbReference type="NCBI Taxonomy" id="4829"/>
    <lineage>
        <taxon>Eukaryota</taxon>
        <taxon>Fungi</taxon>
        <taxon>Fungi incertae sedis</taxon>
        <taxon>Mucoromycota</taxon>
        <taxon>Mucoromycotina</taxon>
        <taxon>Mucoromycetes</taxon>
        <taxon>Mucorales</taxon>
        <taxon>Cunninghamellaceae</taxon>
        <taxon>Absidia</taxon>
    </lineage>
</organism>
<feature type="compositionally biased region" description="Basic and acidic residues" evidence="1">
    <location>
        <begin position="332"/>
        <end position="349"/>
    </location>
</feature>
<dbReference type="OrthoDB" id="2286505at2759"/>
<name>A0A163THQ4_ABSGL</name>
<dbReference type="Proteomes" id="UP000078561">
    <property type="component" value="Unassembled WGS sequence"/>
</dbReference>
<protein>
    <recommendedName>
        <fullName evidence="4">Sld7 C-terminal domain-containing protein</fullName>
    </recommendedName>
</protein>
<dbReference type="AlphaFoldDB" id="A0A163THQ4"/>
<accession>A0A163THQ4</accession>
<evidence type="ECO:0000313" key="3">
    <source>
        <dbReference type="Proteomes" id="UP000078561"/>
    </source>
</evidence>
<feature type="compositionally biased region" description="Low complexity" evidence="1">
    <location>
        <begin position="380"/>
        <end position="401"/>
    </location>
</feature>